<feature type="region of interest" description="Disordered" evidence="1">
    <location>
        <begin position="55"/>
        <end position="116"/>
    </location>
</feature>
<protein>
    <submittedName>
        <fullName evidence="2">Uncharacterized protein</fullName>
    </submittedName>
</protein>
<evidence type="ECO:0000313" key="3">
    <source>
        <dbReference type="Proteomes" id="UP000677054"/>
    </source>
</evidence>
<feature type="compositionally biased region" description="Low complexity" evidence="1">
    <location>
        <begin position="103"/>
        <end position="112"/>
    </location>
</feature>
<keyword evidence="3" id="KW-1185">Reference proteome</keyword>
<feature type="compositionally biased region" description="Basic and acidic residues" evidence="1">
    <location>
        <begin position="279"/>
        <end position="288"/>
    </location>
</feature>
<dbReference type="AlphaFoldDB" id="A0A7R8X967"/>
<dbReference type="EMBL" id="CAJPEV010001113">
    <property type="protein sequence ID" value="CAG0890821.1"/>
    <property type="molecule type" value="Genomic_DNA"/>
</dbReference>
<evidence type="ECO:0000313" key="2">
    <source>
        <dbReference type="EMBL" id="CAD7246376.1"/>
    </source>
</evidence>
<name>A0A7R8X967_9CRUS</name>
<dbReference type="Proteomes" id="UP000677054">
    <property type="component" value="Unassembled WGS sequence"/>
</dbReference>
<feature type="region of interest" description="Disordered" evidence="1">
    <location>
        <begin position="155"/>
        <end position="302"/>
    </location>
</feature>
<dbReference type="EMBL" id="LR900630">
    <property type="protein sequence ID" value="CAD7246376.1"/>
    <property type="molecule type" value="Genomic_DNA"/>
</dbReference>
<feature type="compositionally biased region" description="Low complexity" evidence="1">
    <location>
        <begin position="55"/>
        <end position="84"/>
    </location>
</feature>
<reference evidence="2" key="1">
    <citation type="submission" date="2020-11" db="EMBL/GenBank/DDBJ databases">
        <authorList>
            <person name="Tran Van P."/>
        </authorList>
    </citation>
    <scope>NUCLEOTIDE SEQUENCE</scope>
</reference>
<sequence>MTLFFYSSEVYESSLNLLIVSKISSEARIVVGNTGMMFLDVAVGAVKADLGSSASGGSVEGASCSSSAGAVSSPSRDSESSGSEDGPHSIPPYPRQHPGPAASLSSSSSSESTGGLQALRTALSKFRVPNPIAIHSKTGSSATKHLDRQQQLKELGHSQPESLAVRYTSFPGCGGRKSRSEGGSARRRRVHSPAPSLRFSTGRPRKPGVPLQASRSPHPHSDPDSTGRDCDCGGRGRSSLAKSHSLGSAENVDASVAGGKRPRSKSAERFQALRINNNNDRKNRNNSERRHHRSRSLEKHSGHRLEGTLLRLELGTRTVYRNYEKRILVEGKEEGDFHLDGEAVVTHIVMPRTPTDSGGPFINKPALGWLHPDTKIANEGITYGVRSAERVGLLGRDPIGPAPSSGAGQTA</sequence>
<proteinExistence type="predicted"/>
<feature type="compositionally biased region" description="Basic and acidic residues" evidence="1">
    <location>
        <begin position="219"/>
        <end position="234"/>
    </location>
</feature>
<gene>
    <name evidence="2" type="ORF">DSTB1V02_LOCUS6226</name>
</gene>
<accession>A0A7R8X967</accession>
<organism evidence="2">
    <name type="scientific">Darwinula stevensoni</name>
    <dbReference type="NCBI Taxonomy" id="69355"/>
    <lineage>
        <taxon>Eukaryota</taxon>
        <taxon>Metazoa</taxon>
        <taxon>Ecdysozoa</taxon>
        <taxon>Arthropoda</taxon>
        <taxon>Crustacea</taxon>
        <taxon>Oligostraca</taxon>
        <taxon>Ostracoda</taxon>
        <taxon>Podocopa</taxon>
        <taxon>Podocopida</taxon>
        <taxon>Darwinulocopina</taxon>
        <taxon>Darwinuloidea</taxon>
        <taxon>Darwinulidae</taxon>
        <taxon>Darwinula</taxon>
    </lineage>
</organism>
<evidence type="ECO:0000256" key="1">
    <source>
        <dbReference type="SAM" id="MobiDB-lite"/>
    </source>
</evidence>